<dbReference type="InterPro" id="IPR018683">
    <property type="entry name" value="DUF2169"/>
</dbReference>
<evidence type="ECO:0000313" key="3">
    <source>
        <dbReference type="EMBL" id="ANN68534.1"/>
    </source>
</evidence>
<dbReference type="EMBL" id="CP016171">
    <property type="protein sequence ID" value="ANN73675.1"/>
    <property type="molecule type" value="Genomic_DNA"/>
</dbReference>
<dbReference type="Gene3D" id="2.160.20.80">
    <property type="entry name" value="E3 ubiquitin-protein ligase SopA"/>
    <property type="match status" value="3"/>
</dbReference>
<dbReference type="PANTHER" id="PTHR14136">
    <property type="entry name" value="BTB_POZ DOMAIN-CONTAINING PROTEIN KCTD9"/>
    <property type="match status" value="1"/>
</dbReference>
<dbReference type="SUPFAM" id="SSF141571">
    <property type="entry name" value="Pentapeptide repeat-like"/>
    <property type="match status" value="2"/>
</dbReference>
<dbReference type="Proteomes" id="UP000092213">
    <property type="component" value="Chromosome"/>
</dbReference>
<dbReference type="RefSeq" id="WP_066355242.1">
    <property type="nucleotide sequence ID" value="NZ_CBCSFJ010000011.1"/>
</dbReference>
<keyword evidence="1" id="KW-0175">Coiled coil</keyword>
<evidence type="ECO:0000259" key="2">
    <source>
        <dbReference type="Pfam" id="PF09937"/>
    </source>
</evidence>
<dbReference type="InterPro" id="IPR001646">
    <property type="entry name" value="5peptide_repeat"/>
</dbReference>
<evidence type="ECO:0000313" key="6">
    <source>
        <dbReference type="Proteomes" id="UP000092213"/>
    </source>
</evidence>
<feature type="coiled-coil region" evidence="1">
    <location>
        <begin position="493"/>
        <end position="527"/>
    </location>
</feature>
<accession>A0A193G1E5</accession>
<dbReference type="EMBL" id="CP016170">
    <property type="protein sequence ID" value="ANN68534.1"/>
    <property type="molecule type" value="Genomic_DNA"/>
</dbReference>
<dbReference type="AlphaFoldDB" id="A0A193G1E5"/>
<evidence type="ECO:0000313" key="4">
    <source>
        <dbReference type="EMBL" id="ANN73675.1"/>
    </source>
</evidence>
<reference evidence="5 6" key="1">
    <citation type="submission" date="2016-06" db="EMBL/GenBank/DDBJ databases">
        <title>Complete genome sequences of Bordetella bronchialis and Bordetella flabilis.</title>
        <authorList>
            <person name="LiPuma J.J."/>
            <person name="Spilker T."/>
        </authorList>
    </citation>
    <scope>NUCLEOTIDE SEQUENCE [LARGE SCALE GENOMIC DNA]</scope>
    <source>
        <strain evidence="4 6">AU17976</strain>
        <strain evidence="3 5">AU3182</strain>
    </source>
</reference>
<dbReference type="Pfam" id="PF09937">
    <property type="entry name" value="DUF2169"/>
    <property type="match status" value="1"/>
</dbReference>
<feature type="domain" description="DUF2169" evidence="2">
    <location>
        <begin position="39"/>
        <end position="295"/>
    </location>
</feature>
<evidence type="ECO:0000256" key="1">
    <source>
        <dbReference type="SAM" id="Coils"/>
    </source>
</evidence>
<dbReference type="OrthoDB" id="237820at2"/>
<sequence length="875" mass="94605">MRVYKPADAMLLLGYQSRGGQPSLTVTVGYCCGPDGATVSEQDTWAWLMPMFKQEPFDLSLKKSRGGYGVAGDACAPAGSSVTGLTVRAGVGELSKSVLVQGDRYWTRGIAGWQASAPQPFERMPLGLERAYGGKGWAANPHGRGHCADADQADGVALPNIDRPEAPVLRPADTPAPAVLGVLPQGSPALARWLGSFDARWQRERLPWLPDDTDPRWFDRFEQDQCRQGYWRGDEPWFAQNMHPHRAEVRGALPGLRPRLLMRTDAAPDQRAELHLDLDTVWLFPNDERVLVLYRAETAVRREDAEDVLGVAVFTEKMADAPQPLEYWARRWQEHDEAQGKPAPAAPPGPEAQARLAAAAEATAAAAKAAEAHRAKIEKTIEEARKSALAEADQHMRAFGKGPLSAKLAKADPQGVAPLPPPPVWPKDPVAFKAAVQKYVADALAAGEAEVRAKWKEFGGDFDAALARAKAQPQVEPDPAAVLAGLKISPEKKQALLKQYEAFQAKIAGVQAQAAEISKKAEALRAQEPPPLPVPEEGMPAGPRALLDRETLLARQDAGESAAWSSLLGLDLSNADLHGMDLSNSVLRGCILRGADLRGANLTGCLIEDCDLDGAQLTKARLERVQWRGGKAVQAQLAGADFTLARLDKAVFTRADLSGSTWTHAQATGCDFEKAVLRQAQGREPRFKACRFAAVDATESRFPKALFDACILQDATLDGAALDGATLTACQAGGARFDGARMAGLRTLKGTSLRQANLNRAQLDRAVLQDTDLGQATLRETHMDRGFLKNCDLSGTDAWHLVARTCDFTGSRIVQASWRGANLMQARLRQVLLQDVDLTGANLHAADTRTATAQGVKLEQALLTRCRLLEDYARG</sequence>
<dbReference type="PANTHER" id="PTHR14136:SF17">
    <property type="entry name" value="BTB_POZ DOMAIN-CONTAINING PROTEIN KCTD9"/>
    <property type="match status" value="1"/>
</dbReference>
<proteinExistence type="predicted"/>
<dbReference type="STRING" id="463025.BAU08_22015"/>
<dbReference type="KEGG" id="bbro:BAU06_21480"/>
<organism evidence="4 6">
    <name type="scientific">Bordetella bronchialis</name>
    <dbReference type="NCBI Taxonomy" id="463025"/>
    <lineage>
        <taxon>Bacteria</taxon>
        <taxon>Pseudomonadati</taxon>
        <taxon>Pseudomonadota</taxon>
        <taxon>Betaproteobacteria</taxon>
        <taxon>Burkholderiales</taxon>
        <taxon>Alcaligenaceae</taxon>
        <taxon>Bordetella</taxon>
    </lineage>
</organism>
<protein>
    <recommendedName>
        <fullName evidence="2">DUF2169 domain-containing protein</fullName>
    </recommendedName>
</protein>
<evidence type="ECO:0000313" key="5">
    <source>
        <dbReference type="Proteomes" id="UP000091897"/>
    </source>
</evidence>
<dbReference type="InterPro" id="IPR051082">
    <property type="entry name" value="Pentapeptide-BTB/POZ_domain"/>
</dbReference>
<dbReference type="Pfam" id="PF00805">
    <property type="entry name" value="Pentapeptide"/>
    <property type="match status" value="5"/>
</dbReference>
<gene>
    <name evidence="3" type="ORF">BAU06_21480</name>
    <name evidence="4" type="ORF">BAU08_22015</name>
</gene>
<dbReference type="Proteomes" id="UP000091897">
    <property type="component" value="Chromosome"/>
</dbReference>
<keyword evidence="5" id="KW-1185">Reference proteome</keyword>
<name>A0A193G1E5_9BORD</name>